<dbReference type="PATRIC" id="fig|1126833.4.peg.4350"/>
<dbReference type="Proteomes" id="UP000032633">
    <property type="component" value="Chromosome"/>
</dbReference>
<proteinExistence type="predicted"/>
<dbReference type="HOGENOM" id="CLU_084465_1_0_9"/>
<evidence type="ECO:0000313" key="3">
    <source>
        <dbReference type="Proteomes" id="UP000032633"/>
    </source>
</evidence>
<dbReference type="InterPro" id="IPR010390">
    <property type="entry name" value="ABC-2_transporter-like"/>
</dbReference>
<name>A0A0D5NRA5_9BACL</name>
<accession>A0A0D5NRA5</accession>
<dbReference type="PANTHER" id="PTHR36832">
    <property type="entry name" value="SLR1174 PROTEIN-RELATED"/>
    <property type="match status" value="1"/>
</dbReference>
<sequence length="279" mass="31005">MLPSTRYSLRRQTALKLGKYTAVGKISLRQQFAYVTDFLLRSLFLLLILFVFMQLWRAAYAGVGAGHGTMAGFSLKQIIWYLVFTEAVTMACPHLCQKIEDEVKNGDIAVRLLTPLSYIGYHYFSYMAEAALRFIVNLAIGSAIGWLLVGAPQLGAGWAGMAALVLGALSLAFILNMTIALCAFWVEETRGLEFVLQKLQFTVGGMLIPLDLMPYWLQRVCAWLPFRAVLYFPARIGVAFDARLLAEFAAIQAAWIGALAAFVVWLYRKGVRKLNVNGG</sequence>
<feature type="transmembrane region" description="Helical" evidence="1">
    <location>
        <begin position="161"/>
        <end position="186"/>
    </location>
</feature>
<reference evidence="2 3" key="1">
    <citation type="journal article" date="2015" name="J. Biotechnol.">
        <title>Complete genome sequence of Paenibacillus beijingensis 7188(T) (=DSM 24997(T)), a novel rhizobacterium from jujube garden soil.</title>
        <authorList>
            <person name="Kwak Y."/>
            <person name="Shin J.H."/>
        </authorList>
    </citation>
    <scope>NUCLEOTIDE SEQUENCE [LARGE SCALE GENOMIC DNA]</scope>
    <source>
        <strain evidence="2 3">DSM 24997</strain>
    </source>
</reference>
<dbReference type="Pfam" id="PF06182">
    <property type="entry name" value="ABC2_membrane_6"/>
    <property type="match status" value="1"/>
</dbReference>
<dbReference type="AlphaFoldDB" id="A0A0D5NRA5"/>
<organism evidence="2 3">
    <name type="scientific">Paenibacillus beijingensis</name>
    <dbReference type="NCBI Taxonomy" id="1126833"/>
    <lineage>
        <taxon>Bacteria</taxon>
        <taxon>Bacillati</taxon>
        <taxon>Bacillota</taxon>
        <taxon>Bacilli</taxon>
        <taxon>Bacillales</taxon>
        <taxon>Paenibacillaceae</taxon>
        <taxon>Paenibacillus</taxon>
    </lineage>
</organism>
<feature type="transmembrane region" description="Helical" evidence="1">
    <location>
        <begin position="38"/>
        <end position="58"/>
    </location>
</feature>
<keyword evidence="3" id="KW-1185">Reference proteome</keyword>
<dbReference type="PANTHER" id="PTHR36832:SF1">
    <property type="entry name" value="SLR1174 PROTEIN"/>
    <property type="match status" value="1"/>
</dbReference>
<dbReference type="STRING" id="1126833.VN24_19745"/>
<keyword evidence="1" id="KW-0472">Membrane</keyword>
<keyword evidence="1" id="KW-0812">Transmembrane</keyword>
<feature type="transmembrane region" description="Helical" evidence="1">
    <location>
        <begin position="244"/>
        <end position="267"/>
    </location>
</feature>
<dbReference type="OrthoDB" id="9783401at2"/>
<feature type="transmembrane region" description="Helical" evidence="1">
    <location>
        <begin position="130"/>
        <end position="149"/>
    </location>
</feature>
<protein>
    <submittedName>
        <fullName evidence="2">ABC transporter permease</fullName>
    </submittedName>
</protein>
<keyword evidence="1" id="KW-1133">Transmembrane helix</keyword>
<dbReference type="EMBL" id="CP011058">
    <property type="protein sequence ID" value="AJY77864.1"/>
    <property type="molecule type" value="Genomic_DNA"/>
</dbReference>
<gene>
    <name evidence="2" type="ORF">VN24_19745</name>
</gene>
<dbReference type="KEGG" id="pbj:VN24_19745"/>
<evidence type="ECO:0000313" key="2">
    <source>
        <dbReference type="EMBL" id="AJY77864.1"/>
    </source>
</evidence>
<evidence type="ECO:0000256" key="1">
    <source>
        <dbReference type="SAM" id="Phobius"/>
    </source>
</evidence>
<reference evidence="3" key="2">
    <citation type="submission" date="2015-03" db="EMBL/GenBank/DDBJ databases">
        <title>Genome sequence of Paenibacillus beijingensis strain DSM 24997T.</title>
        <authorList>
            <person name="Kwak Y."/>
            <person name="Shin J.-H."/>
        </authorList>
    </citation>
    <scope>NUCLEOTIDE SEQUENCE [LARGE SCALE GENOMIC DNA]</scope>
    <source>
        <strain evidence="3">DSM 24997</strain>
    </source>
</reference>